<evidence type="ECO:0000313" key="8">
    <source>
        <dbReference type="EMBL" id="KAK7063380.1"/>
    </source>
</evidence>
<dbReference type="SUPFAM" id="SSF53474">
    <property type="entry name" value="alpha/beta-Hydrolases"/>
    <property type="match status" value="1"/>
</dbReference>
<dbReference type="InterPro" id="IPR002921">
    <property type="entry name" value="Fungal_lipase-type"/>
</dbReference>
<evidence type="ECO:0000256" key="2">
    <source>
        <dbReference type="ARBA" id="ARBA00043996"/>
    </source>
</evidence>
<dbReference type="InterPro" id="IPR051218">
    <property type="entry name" value="Sec_MonoDiacylglyc_Lipase"/>
</dbReference>
<comment type="catalytic activity">
    <reaction evidence="4">
        <text>a monoacylglycerol + H2O = glycerol + a fatty acid + H(+)</text>
        <dbReference type="Rhea" id="RHEA:15245"/>
        <dbReference type="ChEBI" id="CHEBI:15377"/>
        <dbReference type="ChEBI" id="CHEBI:15378"/>
        <dbReference type="ChEBI" id="CHEBI:17408"/>
        <dbReference type="ChEBI" id="CHEBI:17754"/>
        <dbReference type="ChEBI" id="CHEBI:28868"/>
    </reaction>
</comment>
<dbReference type="AlphaFoldDB" id="A0AAW0EFZ1"/>
<comment type="similarity">
    <text evidence="2">Belongs to the AB hydrolase superfamily. Lipase family. Class 3 subfamily.</text>
</comment>
<feature type="chain" id="PRO_5043810496" evidence="6">
    <location>
        <begin position="17"/>
        <end position="339"/>
    </location>
</feature>
<evidence type="ECO:0000256" key="4">
    <source>
        <dbReference type="ARBA" id="ARBA00048461"/>
    </source>
</evidence>
<accession>A0AAW0EFZ1</accession>
<evidence type="ECO:0000256" key="6">
    <source>
        <dbReference type="SAM" id="SignalP"/>
    </source>
</evidence>
<name>A0AAW0EFZ1_9AGAR</name>
<dbReference type="Gene3D" id="3.40.50.1820">
    <property type="entry name" value="alpha/beta hydrolase"/>
    <property type="match status" value="1"/>
</dbReference>
<evidence type="ECO:0000256" key="5">
    <source>
        <dbReference type="SAM" id="MobiDB-lite"/>
    </source>
</evidence>
<comment type="caution">
    <text evidence="8">The sequence shown here is derived from an EMBL/GenBank/DDBJ whole genome shotgun (WGS) entry which is preliminary data.</text>
</comment>
<feature type="domain" description="Fungal lipase-type" evidence="7">
    <location>
        <begin position="125"/>
        <end position="266"/>
    </location>
</feature>
<keyword evidence="9" id="KW-1185">Reference proteome</keyword>
<dbReference type="CDD" id="cd00519">
    <property type="entry name" value="Lipase_3"/>
    <property type="match status" value="1"/>
</dbReference>
<keyword evidence="1" id="KW-1015">Disulfide bond</keyword>
<dbReference type="Pfam" id="PF01764">
    <property type="entry name" value="Lipase_3"/>
    <property type="match status" value="1"/>
</dbReference>
<organism evidence="8 9">
    <name type="scientific">Favolaschia claudopus</name>
    <dbReference type="NCBI Taxonomy" id="2862362"/>
    <lineage>
        <taxon>Eukaryota</taxon>
        <taxon>Fungi</taxon>
        <taxon>Dikarya</taxon>
        <taxon>Basidiomycota</taxon>
        <taxon>Agaricomycotina</taxon>
        <taxon>Agaricomycetes</taxon>
        <taxon>Agaricomycetidae</taxon>
        <taxon>Agaricales</taxon>
        <taxon>Marasmiineae</taxon>
        <taxon>Mycenaceae</taxon>
        <taxon>Favolaschia</taxon>
    </lineage>
</organism>
<comment type="catalytic activity">
    <reaction evidence="3">
        <text>a diacylglycerol + H2O = a monoacylglycerol + a fatty acid + H(+)</text>
        <dbReference type="Rhea" id="RHEA:32731"/>
        <dbReference type="ChEBI" id="CHEBI:15377"/>
        <dbReference type="ChEBI" id="CHEBI:15378"/>
        <dbReference type="ChEBI" id="CHEBI:17408"/>
        <dbReference type="ChEBI" id="CHEBI:18035"/>
        <dbReference type="ChEBI" id="CHEBI:28868"/>
    </reaction>
</comment>
<feature type="signal peptide" evidence="6">
    <location>
        <begin position="1"/>
        <end position="16"/>
    </location>
</feature>
<dbReference type="GO" id="GO:0006629">
    <property type="term" value="P:lipid metabolic process"/>
    <property type="evidence" value="ECO:0007669"/>
    <property type="project" value="InterPro"/>
</dbReference>
<dbReference type="Proteomes" id="UP001362999">
    <property type="component" value="Unassembled WGS sequence"/>
</dbReference>
<dbReference type="EMBL" id="JAWWNJ010000001">
    <property type="protein sequence ID" value="KAK7063380.1"/>
    <property type="molecule type" value="Genomic_DNA"/>
</dbReference>
<proteinExistence type="inferred from homology"/>
<evidence type="ECO:0000259" key="7">
    <source>
        <dbReference type="Pfam" id="PF01764"/>
    </source>
</evidence>
<sequence>MRAFLALLPLLPSVLSLPTPKPLFGIDLSSIGDKISSAVGLGPSTSDDSSSDKPTPVSTDDITKNLVRPAQFSRVAYCPSEQITAWKCGKPCEELKGIKFLQSGGDAGLVPLYFIAHDTQEETLVVAHEGTDPFKFLSIINDAKFKLVALNASRFPEAAGTDIQVHDGFQETFERTADGLLSGVKAGLASTGVKKVLVTGHSLGAALASMTGALIKDNVGSDVDVTVTTFGMPRGGNKAWADFLDSKLGLTFVTNKHDPVPIVPPKSLGFQHSSGEIHINGDQKDLVACEGQDNINCSTGNSLINFNVVNHLGPYFNDITFGSPECADFSVIGAVAGNF</sequence>
<evidence type="ECO:0000313" key="9">
    <source>
        <dbReference type="Proteomes" id="UP001362999"/>
    </source>
</evidence>
<dbReference type="PANTHER" id="PTHR45856:SF25">
    <property type="entry name" value="FUNGAL LIPASE-LIKE DOMAIN-CONTAINING PROTEIN"/>
    <property type="match status" value="1"/>
</dbReference>
<dbReference type="PANTHER" id="PTHR45856">
    <property type="entry name" value="ALPHA/BETA-HYDROLASES SUPERFAMILY PROTEIN"/>
    <property type="match status" value="1"/>
</dbReference>
<feature type="compositionally biased region" description="Low complexity" evidence="5">
    <location>
        <begin position="43"/>
        <end position="60"/>
    </location>
</feature>
<gene>
    <name evidence="8" type="ORF">R3P38DRAFT_2492105</name>
</gene>
<reference evidence="8 9" key="1">
    <citation type="journal article" date="2024" name="J Genomics">
        <title>Draft genome sequencing and assembly of Favolaschia claudopus CIRM-BRFM 2984 isolated from oak limbs.</title>
        <authorList>
            <person name="Navarro D."/>
            <person name="Drula E."/>
            <person name="Chaduli D."/>
            <person name="Cazenave R."/>
            <person name="Ahrendt S."/>
            <person name="Wang J."/>
            <person name="Lipzen A."/>
            <person name="Daum C."/>
            <person name="Barry K."/>
            <person name="Grigoriev I.V."/>
            <person name="Favel A."/>
            <person name="Rosso M.N."/>
            <person name="Martin F."/>
        </authorList>
    </citation>
    <scope>NUCLEOTIDE SEQUENCE [LARGE SCALE GENOMIC DNA]</scope>
    <source>
        <strain evidence="8 9">CIRM-BRFM 2984</strain>
    </source>
</reference>
<evidence type="ECO:0000256" key="1">
    <source>
        <dbReference type="ARBA" id="ARBA00023157"/>
    </source>
</evidence>
<evidence type="ECO:0000256" key="3">
    <source>
        <dbReference type="ARBA" id="ARBA00047591"/>
    </source>
</evidence>
<keyword evidence="6" id="KW-0732">Signal</keyword>
<protein>
    <submittedName>
        <fullName evidence="8">Lipase-3 domain-containing protein</fullName>
    </submittedName>
</protein>
<feature type="region of interest" description="Disordered" evidence="5">
    <location>
        <begin position="41"/>
        <end position="61"/>
    </location>
</feature>
<dbReference type="InterPro" id="IPR029058">
    <property type="entry name" value="AB_hydrolase_fold"/>
</dbReference>